<organism evidence="1 2">
    <name type="scientific">Pseudonocardia petroleophila</name>
    <dbReference type="NCBI Taxonomy" id="37331"/>
    <lineage>
        <taxon>Bacteria</taxon>
        <taxon>Bacillati</taxon>
        <taxon>Actinomycetota</taxon>
        <taxon>Actinomycetes</taxon>
        <taxon>Pseudonocardiales</taxon>
        <taxon>Pseudonocardiaceae</taxon>
        <taxon>Pseudonocardia</taxon>
    </lineage>
</organism>
<accession>A0A7G7MRI8</accession>
<dbReference type="KEGG" id="ppel:H6H00_05865"/>
<keyword evidence="2" id="KW-1185">Reference proteome</keyword>
<evidence type="ECO:0008006" key="3">
    <source>
        <dbReference type="Google" id="ProtNLM"/>
    </source>
</evidence>
<dbReference type="AlphaFoldDB" id="A0A7G7MRI8"/>
<evidence type="ECO:0000313" key="1">
    <source>
        <dbReference type="EMBL" id="QNG55399.1"/>
    </source>
</evidence>
<proteinExistence type="predicted"/>
<dbReference type="EMBL" id="CP060131">
    <property type="protein sequence ID" value="QNG55399.1"/>
    <property type="molecule type" value="Genomic_DNA"/>
</dbReference>
<gene>
    <name evidence="1" type="ORF">H6H00_05865</name>
</gene>
<evidence type="ECO:0000313" key="2">
    <source>
        <dbReference type="Proteomes" id="UP000515728"/>
    </source>
</evidence>
<sequence>MAAHLVDADLIVAAVLGCHSVAALHGGRFGEVATYLPGRRVPGVRHDGGRVAVHVVGRYPASVTDIAGQVRDAVAAVLPGPVVDVTVEDYLDPHPPSHKE</sequence>
<protein>
    <recommendedName>
        <fullName evidence="3">Asp23 family, cell envelope-related function</fullName>
    </recommendedName>
</protein>
<name>A0A7G7MRI8_9PSEU</name>
<dbReference type="Proteomes" id="UP000515728">
    <property type="component" value="Chromosome"/>
</dbReference>
<reference evidence="1 2" key="1">
    <citation type="submission" date="2020-08" db="EMBL/GenBank/DDBJ databases">
        <authorList>
            <person name="Mo P."/>
        </authorList>
    </citation>
    <scope>NUCLEOTIDE SEQUENCE [LARGE SCALE GENOMIC DNA]</scope>
    <source>
        <strain evidence="1 2">CGMCC 4.1532</strain>
    </source>
</reference>